<dbReference type="EMBL" id="JACRSP010000002">
    <property type="protein sequence ID" value="MBC8535815.1"/>
    <property type="molecule type" value="Genomic_DNA"/>
</dbReference>
<comment type="caution">
    <text evidence="1">The sequence shown here is derived from an EMBL/GenBank/DDBJ whole genome shotgun (WGS) entry which is preliminary data.</text>
</comment>
<dbReference type="Gene3D" id="3.40.50.300">
    <property type="entry name" value="P-loop containing nucleotide triphosphate hydrolases"/>
    <property type="match status" value="1"/>
</dbReference>
<dbReference type="InterPro" id="IPR027417">
    <property type="entry name" value="P-loop_NTPase"/>
</dbReference>
<dbReference type="InterPro" id="IPR004948">
    <property type="entry name" value="Nuc-triphosphatase_THEP1"/>
</dbReference>
<sequence>MRPVRFVTGAIDAGKTTCLRTMWAGEGGEGLALEKCFWRGQMVGQRMVSLCSGQGVLFSVKKPFCPREFQAADEIGEFCVSGEGLAFFESELESFTASKIFLDEFGPLELMGRGFAPALRRFLNRSDAALTIAVRESCLDNIQTAFGFEAQEIIWV</sequence>
<dbReference type="Pfam" id="PF03266">
    <property type="entry name" value="NTPase_1"/>
    <property type="match status" value="1"/>
</dbReference>
<evidence type="ECO:0000313" key="1">
    <source>
        <dbReference type="EMBL" id="MBC8535815.1"/>
    </source>
</evidence>
<evidence type="ECO:0000313" key="2">
    <source>
        <dbReference type="Proteomes" id="UP000620366"/>
    </source>
</evidence>
<accession>A0A926DF03</accession>
<organism evidence="1 2">
    <name type="scientific">Feifania hominis</name>
    <dbReference type="NCBI Taxonomy" id="2763660"/>
    <lineage>
        <taxon>Bacteria</taxon>
        <taxon>Bacillati</taxon>
        <taxon>Bacillota</taxon>
        <taxon>Clostridia</taxon>
        <taxon>Eubacteriales</taxon>
        <taxon>Feifaniaceae</taxon>
        <taxon>Feifania</taxon>
    </lineage>
</organism>
<dbReference type="RefSeq" id="WP_249299559.1">
    <property type="nucleotide sequence ID" value="NZ_JACRSP010000002.1"/>
</dbReference>
<protein>
    <recommendedName>
        <fullName evidence="3">Nucleoside-triphosphatase THEP1</fullName>
    </recommendedName>
</protein>
<dbReference type="AlphaFoldDB" id="A0A926DF03"/>
<reference evidence="1" key="1">
    <citation type="submission" date="2020-08" db="EMBL/GenBank/DDBJ databases">
        <title>Genome public.</title>
        <authorList>
            <person name="Liu C."/>
            <person name="Sun Q."/>
        </authorList>
    </citation>
    <scope>NUCLEOTIDE SEQUENCE</scope>
    <source>
        <strain evidence="1">BX7</strain>
    </source>
</reference>
<proteinExistence type="predicted"/>
<name>A0A926DF03_9FIRM</name>
<gene>
    <name evidence="1" type="ORF">H8695_03805</name>
</gene>
<keyword evidence="2" id="KW-1185">Reference proteome</keyword>
<dbReference type="GO" id="GO:0017111">
    <property type="term" value="F:ribonucleoside triphosphate phosphatase activity"/>
    <property type="evidence" value="ECO:0007669"/>
    <property type="project" value="InterPro"/>
</dbReference>
<evidence type="ECO:0008006" key="3">
    <source>
        <dbReference type="Google" id="ProtNLM"/>
    </source>
</evidence>
<dbReference type="Proteomes" id="UP000620366">
    <property type="component" value="Unassembled WGS sequence"/>
</dbReference>